<evidence type="ECO:0000313" key="1">
    <source>
        <dbReference type="EMBL" id="MED5016680.1"/>
    </source>
</evidence>
<gene>
    <name evidence="1" type="ORF">P9847_05090</name>
</gene>
<sequence>MEKEQQYKKLLITVNDKPVGREIWIDKITYAPVGIGERNVESAEVNAEAAAVS</sequence>
<keyword evidence="2" id="KW-1185">Reference proteome</keyword>
<dbReference type="RefSeq" id="WP_164766731.1">
    <property type="nucleotide sequence ID" value="NZ_BIMK01000030.1"/>
</dbReference>
<dbReference type="EMBL" id="JARTLD010000010">
    <property type="protein sequence ID" value="MED5016680.1"/>
    <property type="molecule type" value="Genomic_DNA"/>
</dbReference>
<protein>
    <submittedName>
        <fullName evidence="1">Uncharacterized protein</fullName>
    </submittedName>
</protein>
<accession>A0ABU6PP84</accession>
<dbReference type="Proteomes" id="UP001343257">
    <property type="component" value="Unassembled WGS sequence"/>
</dbReference>
<name>A0ABU6PP84_9BACL</name>
<comment type="caution">
    <text evidence="1">The sequence shown here is derived from an EMBL/GenBank/DDBJ whole genome shotgun (WGS) entry which is preliminary data.</text>
</comment>
<evidence type="ECO:0000313" key="2">
    <source>
        <dbReference type="Proteomes" id="UP001343257"/>
    </source>
</evidence>
<reference evidence="1 2" key="1">
    <citation type="submission" date="2023-03" db="EMBL/GenBank/DDBJ databases">
        <title>Bacillus Genome Sequencing.</title>
        <authorList>
            <person name="Dunlap C."/>
        </authorList>
    </citation>
    <scope>NUCLEOTIDE SEQUENCE [LARGE SCALE GENOMIC DNA]</scope>
    <source>
        <strain evidence="1 2">NRS-52</strain>
    </source>
</reference>
<proteinExistence type="predicted"/>
<organism evidence="1 2">
    <name type="scientific">Paenibacillus chibensis</name>
    <dbReference type="NCBI Taxonomy" id="59846"/>
    <lineage>
        <taxon>Bacteria</taxon>
        <taxon>Bacillati</taxon>
        <taxon>Bacillota</taxon>
        <taxon>Bacilli</taxon>
        <taxon>Bacillales</taxon>
        <taxon>Paenibacillaceae</taxon>
        <taxon>Paenibacillus</taxon>
    </lineage>
</organism>